<sequence length="218" mass="24458">MLPRQRVKWLSTIKREIVRMLVFAPYHLKKFPTAKLPPKEEEQENIKLGAEIPGVLEKFTREDWETKTGQIKRDVYMIVTKNVRNEAREYFKCSSLEGAELEDQGGPNSIGSQWETRILEVSSVSSTEEGQQSLLKDPMSFLGWSPGTEEGGGEGPVKVKFAMRAIANSITALYEIPPLREFHQATVELLQAFLNSSLTGGDRAVTSGAVLHTHSQRI</sequence>
<evidence type="ECO:0000313" key="10">
    <source>
        <dbReference type="Proteomes" id="UP000268014"/>
    </source>
</evidence>
<dbReference type="GO" id="GO:0046872">
    <property type="term" value="F:metal ion binding"/>
    <property type="evidence" value="ECO:0007669"/>
    <property type="project" value="UniProtKB-KW"/>
</dbReference>
<dbReference type="GO" id="GO:0007155">
    <property type="term" value="P:cell adhesion"/>
    <property type="evidence" value="ECO:0007669"/>
    <property type="project" value="InterPro"/>
</dbReference>
<keyword evidence="10" id="KW-1185">Reference proteome</keyword>
<comment type="cofactor">
    <cofactor evidence="8">
        <name>Zn(2+)</name>
        <dbReference type="ChEBI" id="CHEBI:29105"/>
    </cofactor>
    <text evidence="8">Binds 1 zinc ion per subunit.</text>
</comment>
<dbReference type="SUPFAM" id="SSF55486">
    <property type="entry name" value="Metalloproteases ('zincins'), catalytic domain"/>
    <property type="match status" value="1"/>
</dbReference>
<protein>
    <recommendedName>
        <fullName evidence="7 8">Leishmanolysin-like peptidase</fullName>
        <ecNumber evidence="8">3.4.24.-</ecNumber>
    </recommendedName>
</protein>
<keyword evidence="5 8" id="KW-0862">Zinc</keyword>
<keyword evidence="3 8" id="KW-0479">Metal-binding</keyword>
<name>A0A0N4VUI8_HAEPC</name>
<dbReference type="GO" id="GO:0005737">
    <property type="term" value="C:cytoplasm"/>
    <property type="evidence" value="ECO:0007669"/>
    <property type="project" value="TreeGrafter"/>
</dbReference>
<evidence type="ECO:0000256" key="3">
    <source>
        <dbReference type="ARBA" id="ARBA00022723"/>
    </source>
</evidence>
<organism evidence="11">
    <name type="scientific">Haemonchus placei</name>
    <name type="common">Barber's pole worm</name>
    <dbReference type="NCBI Taxonomy" id="6290"/>
    <lineage>
        <taxon>Eukaryota</taxon>
        <taxon>Metazoa</taxon>
        <taxon>Ecdysozoa</taxon>
        <taxon>Nematoda</taxon>
        <taxon>Chromadorea</taxon>
        <taxon>Rhabditida</taxon>
        <taxon>Rhabditina</taxon>
        <taxon>Rhabditomorpha</taxon>
        <taxon>Strongyloidea</taxon>
        <taxon>Trichostrongylidae</taxon>
        <taxon>Haemonchus</taxon>
    </lineage>
</organism>
<evidence type="ECO:0000256" key="8">
    <source>
        <dbReference type="RuleBase" id="RU366077"/>
    </source>
</evidence>
<dbReference type="Gene3D" id="3.90.132.10">
    <property type="entry name" value="Leishmanolysin , domain 2"/>
    <property type="match status" value="1"/>
</dbReference>
<keyword evidence="4 8" id="KW-0378">Hydrolase</keyword>
<dbReference type="OrthoDB" id="527990at2759"/>
<accession>A0A0N4VUI8</accession>
<evidence type="ECO:0000256" key="4">
    <source>
        <dbReference type="ARBA" id="ARBA00022801"/>
    </source>
</evidence>
<evidence type="ECO:0000313" key="11">
    <source>
        <dbReference type="WBParaSite" id="HPLM_0000095501-mRNA-1"/>
    </source>
</evidence>
<evidence type="ECO:0000313" key="9">
    <source>
        <dbReference type="EMBL" id="VDO07203.1"/>
    </source>
</evidence>
<evidence type="ECO:0000256" key="1">
    <source>
        <dbReference type="ARBA" id="ARBA00005860"/>
    </source>
</evidence>
<evidence type="ECO:0000256" key="7">
    <source>
        <dbReference type="ARBA" id="ARBA00039717"/>
    </source>
</evidence>
<dbReference type="EMBL" id="UZAF01001030">
    <property type="protein sequence ID" value="VDO07203.1"/>
    <property type="molecule type" value="Genomic_DNA"/>
</dbReference>
<comment type="similarity">
    <text evidence="1 8">Belongs to the peptidase M8 family.</text>
</comment>
<reference evidence="11" key="1">
    <citation type="submission" date="2017-02" db="UniProtKB">
        <authorList>
            <consortium name="WormBaseParasite"/>
        </authorList>
    </citation>
    <scope>IDENTIFICATION</scope>
</reference>
<dbReference type="STRING" id="6290.A0A0N4VUI8"/>
<dbReference type="EC" id="3.4.24.-" evidence="8"/>
<keyword evidence="6 8" id="KW-0482">Metalloprotease</keyword>
<dbReference type="PANTHER" id="PTHR10942">
    <property type="entry name" value="LEISHMANOLYSIN-LIKE PEPTIDASE"/>
    <property type="match status" value="1"/>
</dbReference>
<dbReference type="Proteomes" id="UP000268014">
    <property type="component" value="Unassembled WGS sequence"/>
</dbReference>
<dbReference type="AlphaFoldDB" id="A0A0N4VUI8"/>
<dbReference type="PANTHER" id="PTHR10942:SF0">
    <property type="entry name" value="LEISHMANOLYSIN-LIKE PEPTIDASE"/>
    <property type="match status" value="1"/>
</dbReference>
<gene>
    <name evidence="9" type="ORF">HPLM_LOCUS956</name>
</gene>
<evidence type="ECO:0000256" key="6">
    <source>
        <dbReference type="ARBA" id="ARBA00023049"/>
    </source>
</evidence>
<proteinExistence type="inferred from homology"/>
<keyword evidence="2 8" id="KW-0645">Protease</keyword>
<evidence type="ECO:0000256" key="2">
    <source>
        <dbReference type="ARBA" id="ARBA00022670"/>
    </source>
</evidence>
<dbReference type="GO" id="GO:0016020">
    <property type="term" value="C:membrane"/>
    <property type="evidence" value="ECO:0007669"/>
    <property type="project" value="InterPro"/>
</dbReference>
<dbReference type="WBParaSite" id="HPLM_0000095501-mRNA-1">
    <property type="protein sequence ID" value="HPLM_0000095501-mRNA-1"/>
    <property type="gene ID" value="HPLM_0000095501"/>
</dbReference>
<dbReference type="Pfam" id="PF01457">
    <property type="entry name" value="Peptidase_M8"/>
    <property type="match status" value="1"/>
</dbReference>
<dbReference type="InterPro" id="IPR001577">
    <property type="entry name" value="Peptidase_M8"/>
</dbReference>
<dbReference type="GO" id="GO:0004222">
    <property type="term" value="F:metalloendopeptidase activity"/>
    <property type="evidence" value="ECO:0007669"/>
    <property type="project" value="UniProtKB-UniRule"/>
</dbReference>
<reference evidence="9 10" key="2">
    <citation type="submission" date="2018-11" db="EMBL/GenBank/DDBJ databases">
        <authorList>
            <consortium name="Pathogen Informatics"/>
        </authorList>
    </citation>
    <scope>NUCLEOTIDE SEQUENCE [LARGE SCALE GENOMIC DNA]</scope>
    <source>
        <strain evidence="9 10">MHpl1</strain>
    </source>
</reference>
<dbReference type="GO" id="GO:0006508">
    <property type="term" value="P:proteolysis"/>
    <property type="evidence" value="ECO:0007669"/>
    <property type="project" value="UniProtKB-KW"/>
</dbReference>
<evidence type="ECO:0000256" key="5">
    <source>
        <dbReference type="ARBA" id="ARBA00022833"/>
    </source>
</evidence>